<protein>
    <recommendedName>
        <fullName evidence="2">ABC multidrug transporter MDR2</fullName>
    </recommendedName>
</protein>
<dbReference type="Gene3D" id="3.40.50.300">
    <property type="entry name" value="P-loop containing nucleotide triphosphate hydrolases"/>
    <property type="match status" value="1"/>
</dbReference>
<name>F2PRT2_TRIEC</name>
<dbReference type="InterPro" id="IPR003439">
    <property type="entry name" value="ABC_transporter-like_ATP-bd"/>
</dbReference>
<reference evidence="5" key="1">
    <citation type="journal article" date="2012" name="MBio">
        <title>Comparative genome analysis of Trichophyton rubrum and related dermatophytes reveals candidate genes involved in infection.</title>
        <authorList>
            <person name="Martinez D.A."/>
            <person name="Oliver B.G."/>
            <person name="Graeser Y."/>
            <person name="Goldberg J.M."/>
            <person name="Li W."/>
            <person name="Martinez-Rossi N.M."/>
            <person name="Monod M."/>
            <person name="Shelest E."/>
            <person name="Barton R.C."/>
            <person name="Birch E."/>
            <person name="Brakhage A.A."/>
            <person name="Chen Z."/>
            <person name="Gurr S.J."/>
            <person name="Heiman D."/>
            <person name="Heitman J."/>
            <person name="Kosti I."/>
            <person name="Rossi A."/>
            <person name="Saif S."/>
            <person name="Samalova M."/>
            <person name="Saunders C.W."/>
            <person name="Shea T."/>
            <person name="Summerbell R.C."/>
            <person name="Xu J."/>
            <person name="Young S."/>
            <person name="Zeng Q."/>
            <person name="Birren B.W."/>
            <person name="Cuomo C.A."/>
            <person name="White T.C."/>
        </authorList>
    </citation>
    <scope>NUCLEOTIDE SEQUENCE [LARGE SCALE GENOMIC DNA]</scope>
    <source>
        <strain evidence="5">ATCC MYA-4606 / CBS 127.97</strain>
    </source>
</reference>
<dbReference type="Pfam" id="PF00005">
    <property type="entry name" value="ABC_tran"/>
    <property type="match status" value="1"/>
</dbReference>
<sequence>MATTQNVGQKQRVVLARAILRRPKILLLDEATSALDSQSEASIQHALEKAKQGRTTITIAHRLSTVVNADRIYVMSDGRIVEAGTHTQLISLGGVYQRLYLASKSGQAL</sequence>
<dbReference type="AlphaFoldDB" id="F2PRT2"/>
<dbReference type="InterPro" id="IPR027417">
    <property type="entry name" value="P-loop_NTPase"/>
</dbReference>
<evidence type="ECO:0000256" key="1">
    <source>
        <dbReference type="ARBA" id="ARBA00007577"/>
    </source>
</evidence>
<dbReference type="VEuPathDB" id="FungiDB:TEQG_03469"/>
<dbReference type="InterPro" id="IPR039421">
    <property type="entry name" value="Type_1_exporter"/>
</dbReference>
<dbReference type="PANTHER" id="PTHR43394:SF1">
    <property type="entry name" value="ATP-BINDING CASSETTE SUB-FAMILY B MEMBER 10, MITOCHONDRIAL"/>
    <property type="match status" value="1"/>
</dbReference>
<dbReference type="Proteomes" id="UP000009169">
    <property type="component" value="Unassembled WGS sequence"/>
</dbReference>
<accession>F2PRT2</accession>
<dbReference type="HOGENOM" id="CLU_000604_61_3_1"/>
<evidence type="ECO:0000313" key="5">
    <source>
        <dbReference type="Proteomes" id="UP000009169"/>
    </source>
</evidence>
<dbReference type="GO" id="GO:0005743">
    <property type="term" value="C:mitochondrial inner membrane"/>
    <property type="evidence" value="ECO:0007669"/>
    <property type="project" value="TreeGrafter"/>
</dbReference>
<dbReference type="PANTHER" id="PTHR43394">
    <property type="entry name" value="ATP-DEPENDENT PERMEASE MDL1, MITOCHONDRIAL"/>
    <property type="match status" value="1"/>
</dbReference>
<dbReference type="GO" id="GO:0090374">
    <property type="term" value="P:oligopeptide export from mitochondrion"/>
    <property type="evidence" value="ECO:0007669"/>
    <property type="project" value="TreeGrafter"/>
</dbReference>
<dbReference type="SUPFAM" id="SSF52540">
    <property type="entry name" value="P-loop containing nucleoside triphosphate hydrolases"/>
    <property type="match status" value="1"/>
</dbReference>
<evidence type="ECO:0000256" key="2">
    <source>
        <dbReference type="ARBA" id="ARBA00049740"/>
    </source>
</evidence>
<evidence type="ECO:0000313" key="4">
    <source>
        <dbReference type="EMBL" id="EGE04600.1"/>
    </source>
</evidence>
<dbReference type="EMBL" id="DS995734">
    <property type="protein sequence ID" value="EGE04600.1"/>
    <property type="molecule type" value="Genomic_DNA"/>
</dbReference>
<dbReference type="OrthoDB" id="4205707at2759"/>
<dbReference type="GO" id="GO:0015421">
    <property type="term" value="F:ABC-type oligopeptide transporter activity"/>
    <property type="evidence" value="ECO:0007669"/>
    <property type="project" value="TreeGrafter"/>
</dbReference>
<dbReference type="GO" id="GO:0005524">
    <property type="term" value="F:ATP binding"/>
    <property type="evidence" value="ECO:0007669"/>
    <property type="project" value="InterPro"/>
</dbReference>
<comment type="similarity">
    <text evidence="1">Belongs to the ABC transporter superfamily. ABCB family. Multidrug resistance exporter (TC 3.A.1.201) subfamily.</text>
</comment>
<gene>
    <name evidence="4" type="ORF">TEQG_03469</name>
</gene>
<evidence type="ECO:0000259" key="3">
    <source>
        <dbReference type="Pfam" id="PF00005"/>
    </source>
</evidence>
<organism evidence="4 5">
    <name type="scientific">Trichophyton equinum (strain ATCC MYA-4606 / CBS 127.97)</name>
    <name type="common">Horse ringworm fungus</name>
    <dbReference type="NCBI Taxonomy" id="559882"/>
    <lineage>
        <taxon>Eukaryota</taxon>
        <taxon>Fungi</taxon>
        <taxon>Dikarya</taxon>
        <taxon>Ascomycota</taxon>
        <taxon>Pezizomycotina</taxon>
        <taxon>Eurotiomycetes</taxon>
        <taxon>Eurotiomycetidae</taxon>
        <taxon>Onygenales</taxon>
        <taxon>Arthrodermataceae</taxon>
        <taxon>Trichophyton</taxon>
    </lineage>
</organism>
<keyword evidence="5" id="KW-1185">Reference proteome</keyword>
<feature type="domain" description="ABC transporter" evidence="3">
    <location>
        <begin position="7"/>
        <end position="33"/>
    </location>
</feature>
<proteinExistence type="inferred from homology"/>
<dbReference type="eggNOG" id="KOG0055">
    <property type="taxonomic scope" value="Eukaryota"/>
</dbReference>
<dbReference type="GO" id="GO:0016887">
    <property type="term" value="F:ATP hydrolysis activity"/>
    <property type="evidence" value="ECO:0007669"/>
    <property type="project" value="InterPro"/>
</dbReference>